<evidence type="ECO:0000313" key="4">
    <source>
        <dbReference type="Proteomes" id="UP000289738"/>
    </source>
</evidence>
<feature type="domain" description="F-box" evidence="2">
    <location>
        <begin position="12"/>
        <end position="51"/>
    </location>
</feature>
<dbReference type="InterPro" id="IPR001810">
    <property type="entry name" value="F-box_dom"/>
</dbReference>
<keyword evidence="1" id="KW-0732">Signal</keyword>
<protein>
    <recommendedName>
        <fullName evidence="2">F-box domain-containing protein</fullName>
    </recommendedName>
</protein>
<dbReference type="InterPro" id="IPR036047">
    <property type="entry name" value="F-box-like_dom_sf"/>
</dbReference>
<dbReference type="SUPFAM" id="SSF81383">
    <property type="entry name" value="F-box domain"/>
    <property type="match status" value="3"/>
</dbReference>
<feature type="domain" description="F-box" evidence="2">
    <location>
        <begin position="761"/>
        <end position="800"/>
    </location>
</feature>
<dbReference type="SMART" id="SM00256">
    <property type="entry name" value="FBOX"/>
    <property type="match status" value="3"/>
</dbReference>
<feature type="signal peptide" evidence="1">
    <location>
        <begin position="1"/>
        <end position="25"/>
    </location>
</feature>
<evidence type="ECO:0000313" key="3">
    <source>
        <dbReference type="EMBL" id="RYR32329.1"/>
    </source>
</evidence>
<dbReference type="PANTHER" id="PTHR31672">
    <property type="entry name" value="BNACNNG10540D PROTEIN"/>
    <property type="match status" value="1"/>
</dbReference>
<accession>A0A445B0Y1</accession>
<feature type="chain" id="PRO_5019588524" description="F-box domain-containing protein" evidence="1">
    <location>
        <begin position="26"/>
        <end position="1130"/>
    </location>
</feature>
<name>A0A445B0Y1_ARAHY</name>
<dbReference type="InterPro" id="IPR006527">
    <property type="entry name" value="F-box-assoc_dom_typ1"/>
</dbReference>
<gene>
    <name evidence="3" type="ORF">Ahy_A10g046915</name>
</gene>
<organism evidence="3 4">
    <name type="scientific">Arachis hypogaea</name>
    <name type="common">Peanut</name>
    <dbReference type="NCBI Taxonomy" id="3818"/>
    <lineage>
        <taxon>Eukaryota</taxon>
        <taxon>Viridiplantae</taxon>
        <taxon>Streptophyta</taxon>
        <taxon>Embryophyta</taxon>
        <taxon>Tracheophyta</taxon>
        <taxon>Spermatophyta</taxon>
        <taxon>Magnoliopsida</taxon>
        <taxon>eudicotyledons</taxon>
        <taxon>Gunneridae</taxon>
        <taxon>Pentapetalae</taxon>
        <taxon>rosids</taxon>
        <taxon>fabids</taxon>
        <taxon>Fabales</taxon>
        <taxon>Fabaceae</taxon>
        <taxon>Papilionoideae</taxon>
        <taxon>50 kb inversion clade</taxon>
        <taxon>dalbergioids sensu lato</taxon>
        <taxon>Dalbergieae</taxon>
        <taxon>Pterocarpus clade</taxon>
        <taxon>Arachis</taxon>
    </lineage>
</organism>
<dbReference type="InterPro" id="IPR017451">
    <property type="entry name" value="F-box-assoc_interact_dom"/>
</dbReference>
<evidence type="ECO:0000259" key="2">
    <source>
        <dbReference type="SMART" id="SM00256"/>
    </source>
</evidence>
<proteinExistence type="predicted"/>
<dbReference type="Gene3D" id="1.20.1280.50">
    <property type="match status" value="2"/>
</dbReference>
<comment type="caution">
    <text evidence="3">The sequence shown here is derived from an EMBL/GenBank/DDBJ whole genome shotgun (WGS) entry which is preliminary data.</text>
</comment>
<reference evidence="3 4" key="1">
    <citation type="submission" date="2019-01" db="EMBL/GenBank/DDBJ databases">
        <title>Sequencing of cultivated peanut Arachis hypogaea provides insights into genome evolution and oil improvement.</title>
        <authorList>
            <person name="Chen X."/>
        </authorList>
    </citation>
    <scope>NUCLEOTIDE SEQUENCE [LARGE SCALE GENOMIC DNA]</scope>
    <source>
        <strain evidence="4">cv. Fuhuasheng</strain>
        <tissue evidence="3">Leaves</tissue>
    </source>
</reference>
<sequence length="1130" mass="128692">MAAQHPTAALLLCEVVMEILSWVPAKPVTRLKLVCKSWNSIISHPHFVKLHLHRSPKNAILLSTRTPPFPNKEEKQSLVLSSVESFIQNPSSTLDAQENRHFLHLQDWVLDSCNGLVCVARILFHPINDICDIWFRLLNPLTGFISENSPCLRVNENNVFGFGYDESSDSYKVVTVIRDSSGSVTAQVYSSGGSSWKTINSFPAFPFSAKENGQFIGGTLNWLGVYNPHGDDYDWAAVTLDMLMIVSFDLKSDTHKQILLPKGIHEIPRQEPTLGVWGNRLYLLHDYNNTHFIAWQMKEFGDENSWTQLLKISFHHLGVETLFPEFIFENGNIFMLRGRHCFEEVFYDRRDNSVKRINNLANNSYFIAFDYVESLGMHMAPKHPTAAVLLCEFVMEILSWIPAKPVTRLKLVCKSWNSFISHPHFAKLHLHRSPKNGILLITRTPPFPEKERKQGIVLSSVESFIQNPSSTLDAQENRRSLHVEDCVVGSCNGLVCVAHSLFHPNNDNFDIWFRLWNPLIGFISGNSPSPCLRVNGHDAFGFGYDESSDSYKVVIASRDYSSGTVTAQVYSFRGSSWKRVNNFPAFPFFAEDNGHFIGGTLNWIGLRNPHGGDYDWDAVTLDMLMIVSFDLKSDTHKQILLPKGIDEIPREEPSLGVSGNSLYLLHDYKNTHFIAWQMKEFGDENSWTQLLKISFDHLGVEMLLLPEFIFENGNIFMFEEVFYDRRDNSVKRVNINNLDFDAFDYVESLMAPQHPTAALLLCEVVMEILSWIPAKPVTRLKLVCKSWNSIISHPHFVKLHLHRSPKNAILLSTRTPTFPRDEEKKQGLVLSSVESFIQNPSSTLDAQENRRSLHVEDCVVGSCNGLVCVARFLDPINGIIDIWFHLLNPLTGFISENSPCLRVNVYTAFGFGYDESSDSYKVVTATTRDSSGTVTAHVYSFGGSSWKRANSFPAFPFSFEDNGQFIGGTLNWLGLRNPHGDDYDWADVTLDMLMIVSFDLKSDTNKQILLPKGIDEIPGQKPTLGVWGNRLYLLHDYKNTHFIAWQMKEFGDENSWTQLLKISFHHLGVVKTLFPGFIFEDGNIFMLRGSHLFEEVFYDRRDNSVKRVNFLANNLHFDVFDYVESLVQPC</sequence>
<dbReference type="InterPro" id="IPR050796">
    <property type="entry name" value="SCF_F-box_component"/>
</dbReference>
<dbReference type="EMBL" id="SDMP01000010">
    <property type="protein sequence ID" value="RYR32329.1"/>
    <property type="molecule type" value="Genomic_DNA"/>
</dbReference>
<dbReference type="AlphaFoldDB" id="A0A445B0Y1"/>
<dbReference type="CDD" id="cd22157">
    <property type="entry name" value="F-box_AtFBW1-like"/>
    <property type="match status" value="3"/>
</dbReference>
<dbReference type="Proteomes" id="UP000289738">
    <property type="component" value="Chromosome A10"/>
</dbReference>
<feature type="domain" description="F-box" evidence="2">
    <location>
        <begin position="390"/>
        <end position="428"/>
    </location>
</feature>
<dbReference type="Pfam" id="PF00646">
    <property type="entry name" value="F-box"/>
    <property type="match status" value="3"/>
</dbReference>
<keyword evidence="4" id="KW-1185">Reference proteome</keyword>
<dbReference type="NCBIfam" id="TIGR01640">
    <property type="entry name" value="F_box_assoc_1"/>
    <property type="match status" value="3"/>
</dbReference>
<dbReference type="Pfam" id="PF07734">
    <property type="entry name" value="FBA_1"/>
    <property type="match status" value="3"/>
</dbReference>
<dbReference type="PANTHER" id="PTHR31672:SF13">
    <property type="entry name" value="F-BOX PROTEIN CPR30-LIKE"/>
    <property type="match status" value="1"/>
</dbReference>
<evidence type="ECO:0000256" key="1">
    <source>
        <dbReference type="SAM" id="SignalP"/>
    </source>
</evidence>